<keyword evidence="8" id="KW-1185">Reference proteome</keyword>
<dbReference type="GO" id="GO:1990281">
    <property type="term" value="C:efflux pump complex"/>
    <property type="evidence" value="ECO:0007669"/>
    <property type="project" value="TreeGrafter"/>
</dbReference>
<evidence type="ECO:0000256" key="3">
    <source>
        <dbReference type="SAM" id="SignalP"/>
    </source>
</evidence>
<dbReference type="Gene3D" id="2.40.50.100">
    <property type="match status" value="1"/>
</dbReference>
<evidence type="ECO:0000313" key="7">
    <source>
        <dbReference type="EMBL" id="SEA60836.1"/>
    </source>
</evidence>
<dbReference type="Gene3D" id="2.40.30.170">
    <property type="match status" value="1"/>
</dbReference>
<dbReference type="OrthoDB" id="9806939at2"/>
<feature type="domain" description="CusB-like beta-barrel" evidence="4">
    <location>
        <begin position="201"/>
        <end position="268"/>
    </location>
</feature>
<dbReference type="EMBL" id="FNRM01000004">
    <property type="protein sequence ID" value="SEA60836.1"/>
    <property type="molecule type" value="Genomic_DNA"/>
</dbReference>
<dbReference type="AlphaFoldDB" id="A0A1H4CK64"/>
<dbReference type="STRING" id="152573.SAMN04488051_104204"/>
<name>A0A1H4CK64_ALKAM</name>
<dbReference type="PROSITE" id="PS51257">
    <property type="entry name" value="PROKAR_LIPOPROTEIN"/>
    <property type="match status" value="1"/>
</dbReference>
<dbReference type="SUPFAM" id="SSF111369">
    <property type="entry name" value="HlyD-like secretion proteins"/>
    <property type="match status" value="1"/>
</dbReference>
<comment type="similarity">
    <text evidence="1">Belongs to the membrane fusion protein (MFP) (TC 8.A.1) family.</text>
</comment>
<gene>
    <name evidence="7" type="ORF">SAMN04488051_104204</name>
</gene>
<dbReference type="Pfam" id="PF25954">
    <property type="entry name" value="Beta-barrel_RND_2"/>
    <property type="match status" value="1"/>
</dbReference>
<sequence length="352" mass="38316">MNKLLFVSALLTAGLVLTGCNQAQSSPNKASADDIAIPVEVAISRHGEISSSYRTTTTLAAREEADLISKASGVIENILVEEGDAVQAGQLLAVLDNERQRLMLAKEQAELSRLEGELQRMTEMHQRQLVSTEVYDKLRWQLDAVKAAVDLAELALAETEIRAPFAGVISRRYARTGQLINQFTGKSLFHLISNQQLEAVVHLPEQQLAQARVGQGVLLQLAGHAPLRAELNRIAPVVDAQSGTVRATLLIDNQSGLLRPGLFAQVEVQFDVKTDALLIPKRALMSSDNQHSVYVLDSEGRVQRQTLVLGYQAEQAVEVLSGIESGQQVVIAGHAALKNDSLVQVVHTRDFN</sequence>
<dbReference type="GO" id="GO:0015562">
    <property type="term" value="F:efflux transmembrane transporter activity"/>
    <property type="evidence" value="ECO:0007669"/>
    <property type="project" value="TreeGrafter"/>
</dbReference>
<protein>
    <submittedName>
        <fullName evidence="7">RND family efflux transporter, MFP subunit</fullName>
    </submittedName>
</protein>
<dbReference type="PANTHER" id="PTHR30469">
    <property type="entry name" value="MULTIDRUG RESISTANCE PROTEIN MDTA"/>
    <property type="match status" value="1"/>
</dbReference>
<dbReference type="InterPro" id="IPR006143">
    <property type="entry name" value="RND_pump_MFP"/>
</dbReference>
<dbReference type="Gene3D" id="2.40.420.20">
    <property type="match status" value="1"/>
</dbReference>
<dbReference type="Pfam" id="PF25973">
    <property type="entry name" value="BSH_CzcB"/>
    <property type="match status" value="1"/>
</dbReference>
<feature type="chain" id="PRO_5011502051" evidence="3">
    <location>
        <begin position="24"/>
        <end position="352"/>
    </location>
</feature>
<proteinExistence type="inferred from homology"/>
<evidence type="ECO:0000259" key="4">
    <source>
        <dbReference type="Pfam" id="PF25954"/>
    </source>
</evidence>
<evidence type="ECO:0000256" key="2">
    <source>
        <dbReference type="SAM" id="Coils"/>
    </source>
</evidence>
<dbReference type="NCBIfam" id="TIGR01730">
    <property type="entry name" value="RND_mfp"/>
    <property type="match status" value="1"/>
</dbReference>
<evidence type="ECO:0000313" key="8">
    <source>
        <dbReference type="Proteomes" id="UP000198773"/>
    </source>
</evidence>
<organism evidence="7 8">
    <name type="scientific">Alkalimonas amylolytica</name>
    <dbReference type="NCBI Taxonomy" id="152573"/>
    <lineage>
        <taxon>Bacteria</taxon>
        <taxon>Pseudomonadati</taxon>
        <taxon>Pseudomonadota</taxon>
        <taxon>Gammaproteobacteria</taxon>
        <taxon>Alkalimonas</taxon>
    </lineage>
</organism>
<keyword evidence="2" id="KW-0175">Coiled coil</keyword>
<evidence type="ECO:0000259" key="6">
    <source>
        <dbReference type="Pfam" id="PF25973"/>
    </source>
</evidence>
<dbReference type="PANTHER" id="PTHR30469:SF38">
    <property type="entry name" value="HLYD FAMILY SECRETION PROTEIN"/>
    <property type="match status" value="1"/>
</dbReference>
<dbReference type="Gene3D" id="1.10.287.470">
    <property type="entry name" value="Helix hairpin bin"/>
    <property type="match status" value="1"/>
</dbReference>
<dbReference type="RefSeq" id="WP_091342390.1">
    <property type="nucleotide sequence ID" value="NZ_FNRM01000004.1"/>
</dbReference>
<evidence type="ECO:0000259" key="5">
    <source>
        <dbReference type="Pfam" id="PF25967"/>
    </source>
</evidence>
<dbReference type="InterPro" id="IPR058647">
    <property type="entry name" value="BSH_CzcB-like"/>
</dbReference>
<dbReference type="InterPro" id="IPR058627">
    <property type="entry name" value="MdtA-like_C"/>
</dbReference>
<dbReference type="InterPro" id="IPR058792">
    <property type="entry name" value="Beta-barrel_RND_2"/>
</dbReference>
<dbReference type="Proteomes" id="UP000198773">
    <property type="component" value="Unassembled WGS sequence"/>
</dbReference>
<feature type="domain" description="CzcB-like barrel-sandwich hybrid" evidence="6">
    <location>
        <begin position="65"/>
        <end position="182"/>
    </location>
</feature>
<feature type="domain" description="Multidrug resistance protein MdtA-like C-terminal permuted SH3" evidence="5">
    <location>
        <begin position="275"/>
        <end position="333"/>
    </location>
</feature>
<dbReference type="Pfam" id="PF25967">
    <property type="entry name" value="RND-MFP_C"/>
    <property type="match status" value="1"/>
</dbReference>
<evidence type="ECO:0000256" key="1">
    <source>
        <dbReference type="ARBA" id="ARBA00009477"/>
    </source>
</evidence>
<keyword evidence="3" id="KW-0732">Signal</keyword>
<accession>A0A1H4CK64</accession>
<feature type="signal peptide" evidence="3">
    <location>
        <begin position="1"/>
        <end position="23"/>
    </location>
</feature>
<reference evidence="7 8" key="1">
    <citation type="submission" date="2016-10" db="EMBL/GenBank/DDBJ databases">
        <authorList>
            <person name="de Groot N.N."/>
        </authorList>
    </citation>
    <scope>NUCLEOTIDE SEQUENCE [LARGE SCALE GENOMIC DNA]</scope>
    <source>
        <strain evidence="7 8">CGMCC 1.3430</strain>
    </source>
</reference>
<feature type="coiled-coil region" evidence="2">
    <location>
        <begin position="92"/>
        <end position="162"/>
    </location>
</feature>